<dbReference type="Pfam" id="PF13474">
    <property type="entry name" value="SnoaL_3"/>
    <property type="match status" value="1"/>
</dbReference>
<keyword evidence="2" id="KW-0548">Nucleotidyltransferase</keyword>
<evidence type="ECO:0000259" key="1">
    <source>
        <dbReference type="PROSITE" id="PS50887"/>
    </source>
</evidence>
<dbReference type="NCBIfam" id="TIGR00254">
    <property type="entry name" value="GGDEF"/>
    <property type="match status" value="1"/>
</dbReference>
<dbReference type="SUPFAM" id="SSF55073">
    <property type="entry name" value="Nucleotide cyclase"/>
    <property type="match status" value="1"/>
</dbReference>
<evidence type="ECO:0000313" key="2">
    <source>
        <dbReference type="EMBL" id="MDM8201560.1"/>
    </source>
</evidence>
<keyword evidence="2" id="KW-0808">Transferase</keyword>
<reference evidence="2 3" key="1">
    <citation type="submission" date="2023-06" db="EMBL/GenBank/DDBJ databases">
        <title>Identification and characterization of horizontal gene transfer across gut microbiota members of farm animals based on homology search.</title>
        <authorList>
            <person name="Schwarzerova J."/>
            <person name="Nykrynova M."/>
            <person name="Jureckova K."/>
            <person name="Cejkova D."/>
            <person name="Rychlik I."/>
        </authorList>
    </citation>
    <scope>NUCLEOTIDE SEQUENCE [LARGE SCALE GENOMIC DNA]</scope>
    <source>
        <strain evidence="2 3">ET340</strain>
    </source>
</reference>
<sequence>MDLCQRTKEIWAAYLANCNTGTFDGLTSFAPDCSIIGTGKHELYRDLEQFSRAMQADLADRGSIRFHFRDFWCTEQVVDAQCSLVYGGLCILGESEDSSVRVNMDSRFTILYKKVDGKWKILHLHQSIPNPEQMEGEYYPRTLTQQIERSQETIEYLTRLAQRDSLTGLINFSTLQSFYTDLDKHGAWIFVVDMDDFKAINDTHGHLAGNHMLKRLSELLVSTVRSHDLVCRMGGDEFVLVCCGLGSEQNAQDLMRRLLARTAEVSGEEPAWTGISIGGTPIHSDDCLESAFKRADRALYQAKAQGKNRGSIL</sequence>
<dbReference type="InterPro" id="IPR029787">
    <property type="entry name" value="Nucleotide_cyclase"/>
</dbReference>
<gene>
    <name evidence="2" type="ORF">QUW08_09710</name>
</gene>
<dbReference type="CDD" id="cd01949">
    <property type="entry name" value="GGDEF"/>
    <property type="match status" value="1"/>
</dbReference>
<dbReference type="InterPro" id="IPR000160">
    <property type="entry name" value="GGDEF_dom"/>
</dbReference>
<dbReference type="SUPFAM" id="SSF54427">
    <property type="entry name" value="NTF2-like"/>
    <property type="match status" value="1"/>
</dbReference>
<dbReference type="Gene3D" id="3.30.70.270">
    <property type="match status" value="1"/>
</dbReference>
<dbReference type="Gene3D" id="3.10.450.50">
    <property type="match status" value="1"/>
</dbReference>
<name>A0ABT7UTI9_9FIRM</name>
<dbReference type="PANTHER" id="PTHR45138:SF9">
    <property type="entry name" value="DIGUANYLATE CYCLASE DGCM-RELATED"/>
    <property type="match status" value="1"/>
</dbReference>
<dbReference type="RefSeq" id="WP_289600084.1">
    <property type="nucleotide sequence ID" value="NZ_JAUDCL010000016.1"/>
</dbReference>
<dbReference type="Pfam" id="PF00990">
    <property type="entry name" value="GGDEF"/>
    <property type="match status" value="1"/>
</dbReference>
<dbReference type="InterPro" id="IPR037401">
    <property type="entry name" value="SnoaL-like"/>
</dbReference>
<dbReference type="InterPro" id="IPR043128">
    <property type="entry name" value="Rev_trsase/Diguanyl_cyclase"/>
</dbReference>
<organism evidence="2 3">
    <name type="scientific">Allofournierella massiliensis</name>
    <dbReference type="NCBI Taxonomy" id="1650663"/>
    <lineage>
        <taxon>Bacteria</taxon>
        <taxon>Bacillati</taxon>
        <taxon>Bacillota</taxon>
        <taxon>Clostridia</taxon>
        <taxon>Eubacteriales</taxon>
        <taxon>Oscillospiraceae</taxon>
        <taxon>Allofournierella</taxon>
    </lineage>
</organism>
<protein>
    <submittedName>
        <fullName evidence="2">Diguanylate cyclase</fullName>
        <ecNumber evidence="2">2.7.7.65</ecNumber>
    </submittedName>
</protein>
<dbReference type="EMBL" id="JAUDCL010000016">
    <property type="protein sequence ID" value="MDM8201560.1"/>
    <property type="molecule type" value="Genomic_DNA"/>
</dbReference>
<dbReference type="Proteomes" id="UP001529380">
    <property type="component" value="Unassembled WGS sequence"/>
</dbReference>
<keyword evidence="3" id="KW-1185">Reference proteome</keyword>
<dbReference type="InterPro" id="IPR032710">
    <property type="entry name" value="NTF2-like_dom_sf"/>
</dbReference>
<accession>A0ABT7UTI9</accession>
<evidence type="ECO:0000313" key="3">
    <source>
        <dbReference type="Proteomes" id="UP001529380"/>
    </source>
</evidence>
<comment type="caution">
    <text evidence="2">The sequence shown here is derived from an EMBL/GenBank/DDBJ whole genome shotgun (WGS) entry which is preliminary data.</text>
</comment>
<dbReference type="InterPro" id="IPR050469">
    <property type="entry name" value="Diguanylate_Cyclase"/>
</dbReference>
<dbReference type="EC" id="2.7.7.65" evidence="2"/>
<dbReference type="PANTHER" id="PTHR45138">
    <property type="entry name" value="REGULATORY COMPONENTS OF SENSORY TRANSDUCTION SYSTEM"/>
    <property type="match status" value="1"/>
</dbReference>
<proteinExistence type="predicted"/>
<feature type="domain" description="GGDEF" evidence="1">
    <location>
        <begin position="185"/>
        <end position="313"/>
    </location>
</feature>
<dbReference type="SMART" id="SM00267">
    <property type="entry name" value="GGDEF"/>
    <property type="match status" value="1"/>
</dbReference>
<dbReference type="PROSITE" id="PS50887">
    <property type="entry name" value="GGDEF"/>
    <property type="match status" value="1"/>
</dbReference>
<dbReference type="GO" id="GO:0052621">
    <property type="term" value="F:diguanylate cyclase activity"/>
    <property type="evidence" value="ECO:0007669"/>
    <property type="project" value="UniProtKB-EC"/>
</dbReference>